<keyword evidence="1 7" id="KW-0723">Serine/threonine-protein kinase</keyword>
<dbReference type="InterPro" id="IPR011009">
    <property type="entry name" value="Kinase-like_dom_sf"/>
</dbReference>
<sequence>MEAFAERLRRQSARFTRAAEPAPTPPPPSVPKAVAPAAPDHRKLLTRIEELTIQLETSHEVNKHLNGEVESLVLQVDELQKENEALTRHTQELTEKVTAEKRKAHSKSHSSLKEPASAPAEYGNGKDSVPLNALENGCTPEDLYDGTSNGDYLADQRWTAVSRVGEAAGWLIDPGEIVLGSLLGKGMFGQTYLGCWRGGDLAVKCVRVSKESEAASFLREVAALAAIRHPNVMQFYGACLKPPDNCWLLCEYLPGGTLSHWLHGERLQGGRGGPRRSLSEKLRMALGVAQGMQALEAAEPPILHRDLKPSNVFINAAGRPCVADMGLARRLTPASAATLTGETGTYVYMAPEMIRHELYTTKADVYSWGVLLAECLAQRPPYEGLYLTPVQVALSVGDDQLRPTLPSDTPEPVANVALACYDSEPENRPSFALIVHHLRQICTSIEAVDREQAQSESSISRFFKQSRPAVAQAAPQMAGT</sequence>
<dbReference type="InterPro" id="IPR000719">
    <property type="entry name" value="Prot_kinase_dom"/>
</dbReference>
<feature type="region of interest" description="Disordered" evidence="9">
    <location>
        <begin position="96"/>
        <end position="129"/>
    </location>
</feature>
<evidence type="ECO:0000256" key="7">
    <source>
        <dbReference type="RuleBase" id="RU000304"/>
    </source>
</evidence>
<evidence type="ECO:0000256" key="3">
    <source>
        <dbReference type="ARBA" id="ARBA00022741"/>
    </source>
</evidence>
<dbReference type="InterPro" id="IPR051681">
    <property type="entry name" value="Ser/Thr_Kinases-Pseudokinases"/>
</dbReference>
<dbReference type="Gene3D" id="1.10.510.10">
    <property type="entry name" value="Transferase(Phosphotransferase) domain 1"/>
    <property type="match status" value="1"/>
</dbReference>
<keyword evidence="5 6" id="KW-0067">ATP-binding</keyword>
<dbReference type="Proteomes" id="UP001497392">
    <property type="component" value="Unassembled WGS sequence"/>
</dbReference>
<evidence type="ECO:0000256" key="1">
    <source>
        <dbReference type="ARBA" id="ARBA00022527"/>
    </source>
</evidence>
<evidence type="ECO:0000256" key="2">
    <source>
        <dbReference type="ARBA" id="ARBA00022679"/>
    </source>
</evidence>
<organism evidence="11 12">
    <name type="scientific">Coccomyxa viridis</name>
    <dbReference type="NCBI Taxonomy" id="1274662"/>
    <lineage>
        <taxon>Eukaryota</taxon>
        <taxon>Viridiplantae</taxon>
        <taxon>Chlorophyta</taxon>
        <taxon>core chlorophytes</taxon>
        <taxon>Trebouxiophyceae</taxon>
        <taxon>Trebouxiophyceae incertae sedis</taxon>
        <taxon>Coccomyxaceae</taxon>
        <taxon>Coccomyxa</taxon>
    </lineage>
</organism>
<dbReference type="PANTHER" id="PTHR44329">
    <property type="entry name" value="SERINE/THREONINE-PROTEIN KINASE TNNI3K-RELATED"/>
    <property type="match status" value="1"/>
</dbReference>
<dbReference type="Gene3D" id="3.30.200.20">
    <property type="entry name" value="Phosphorylase Kinase, domain 1"/>
    <property type="match status" value="1"/>
</dbReference>
<evidence type="ECO:0000313" key="12">
    <source>
        <dbReference type="Proteomes" id="UP001497392"/>
    </source>
</evidence>
<protein>
    <submittedName>
        <fullName evidence="11">G5744 protein</fullName>
    </submittedName>
</protein>
<evidence type="ECO:0000256" key="9">
    <source>
        <dbReference type="SAM" id="MobiDB-lite"/>
    </source>
</evidence>
<feature type="coiled-coil region" evidence="8">
    <location>
        <begin position="62"/>
        <end position="96"/>
    </location>
</feature>
<keyword evidence="2" id="KW-0808">Transferase</keyword>
<dbReference type="Pfam" id="PF07714">
    <property type="entry name" value="PK_Tyr_Ser-Thr"/>
    <property type="match status" value="1"/>
</dbReference>
<accession>A0ABP1FXJ0</accession>
<dbReference type="PROSITE" id="PS00108">
    <property type="entry name" value="PROTEIN_KINASE_ST"/>
    <property type="match status" value="1"/>
</dbReference>
<keyword evidence="12" id="KW-1185">Reference proteome</keyword>
<dbReference type="PROSITE" id="PS00107">
    <property type="entry name" value="PROTEIN_KINASE_ATP"/>
    <property type="match status" value="1"/>
</dbReference>
<comment type="similarity">
    <text evidence="7">Belongs to the protein kinase superfamily.</text>
</comment>
<evidence type="ECO:0000256" key="4">
    <source>
        <dbReference type="ARBA" id="ARBA00022777"/>
    </source>
</evidence>
<evidence type="ECO:0000256" key="6">
    <source>
        <dbReference type="PROSITE-ProRule" id="PRU10141"/>
    </source>
</evidence>
<keyword evidence="8" id="KW-0175">Coiled coil</keyword>
<dbReference type="SUPFAM" id="SSF56112">
    <property type="entry name" value="Protein kinase-like (PK-like)"/>
    <property type="match status" value="1"/>
</dbReference>
<dbReference type="PANTHER" id="PTHR44329:SF11">
    <property type="entry name" value="OS09G0443600 PROTEIN"/>
    <property type="match status" value="1"/>
</dbReference>
<dbReference type="SMART" id="SM00220">
    <property type="entry name" value="S_TKc"/>
    <property type="match status" value="1"/>
</dbReference>
<keyword evidence="3 6" id="KW-0547">Nucleotide-binding</keyword>
<evidence type="ECO:0000256" key="8">
    <source>
        <dbReference type="SAM" id="Coils"/>
    </source>
</evidence>
<reference evidence="11 12" key="1">
    <citation type="submission" date="2024-06" db="EMBL/GenBank/DDBJ databases">
        <authorList>
            <person name="Kraege A."/>
            <person name="Thomma B."/>
        </authorList>
    </citation>
    <scope>NUCLEOTIDE SEQUENCE [LARGE SCALE GENOMIC DNA]</scope>
</reference>
<evidence type="ECO:0000256" key="5">
    <source>
        <dbReference type="ARBA" id="ARBA00022840"/>
    </source>
</evidence>
<dbReference type="InterPro" id="IPR017441">
    <property type="entry name" value="Protein_kinase_ATP_BS"/>
</dbReference>
<dbReference type="CDD" id="cd13999">
    <property type="entry name" value="STKc_MAP3K-like"/>
    <property type="match status" value="1"/>
</dbReference>
<dbReference type="InterPro" id="IPR001245">
    <property type="entry name" value="Ser-Thr/Tyr_kinase_cat_dom"/>
</dbReference>
<dbReference type="EMBL" id="CAXHTA020000008">
    <property type="protein sequence ID" value="CAL5223260.1"/>
    <property type="molecule type" value="Genomic_DNA"/>
</dbReference>
<evidence type="ECO:0000259" key="10">
    <source>
        <dbReference type="PROSITE" id="PS50011"/>
    </source>
</evidence>
<feature type="binding site" evidence="6">
    <location>
        <position position="204"/>
    </location>
    <ligand>
        <name>ATP</name>
        <dbReference type="ChEBI" id="CHEBI:30616"/>
    </ligand>
</feature>
<proteinExistence type="inferred from homology"/>
<feature type="region of interest" description="Disordered" evidence="9">
    <location>
        <begin position="1"/>
        <end position="37"/>
    </location>
</feature>
<dbReference type="PROSITE" id="PS50011">
    <property type="entry name" value="PROTEIN_KINASE_DOM"/>
    <property type="match status" value="1"/>
</dbReference>
<comment type="caution">
    <text evidence="11">The sequence shown here is derived from an EMBL/GenBank/DDBJ whole genome shotgun (WGS) entry which is preliminary data.</text>
</comment>
<name>A0ABP1FXJ0_9CHLO</name>
<evidence type="ECO:0000313" key="11">
    <source>
        <dbReference type="EMBL" id="CAL5223260.1"/>
    </source>
</evidence>
<gene>
    <name evidence="11" type="primary">g5744</name>
    <name evidence="11" type="ORF">VP750_LOCUS4919</name>
</gene>
<feature type="domain" description="Protein kinase" evidence="10">
    <location>
        <begin position="177"/>
        <end position="440"/>
    </location>
</feature>
<keyword evidence="4" id="KW-0418">Kinase</keyword>
<dbReference type="InterPro" id="IPR008271">
    <property type="entry name" value="Ser/Thr_kinase_AS"/>
</dbReference>